<organism evidence="1">
    <name type="scientific">Anguilla anguilla</name>
    <name type="common">European freshwater eel</name>
    <name type="synonym">Muraena anguilla</name>
    <dbReference type="NCBI Taxonomy" id="7936"/>
    <lineage>
        <taxon>Eukaryota</taxon>
        <taxon>Metazoa</taxon>
        <taxon>Chordata</taxon>
        <taxon>Craniata</taxon>
        <taxon>Vertebrata</taxon>
        <taxon>Euteleostomi</taxon>
        <taxon>Actinopterygii</taxon>
        <taxon>Neopterygii</taxon>
        <taxon>Teleostei</taxon>
        <taxon>Anguilliformes</taxon>
        <taxon>Anguillidae</taxon>
        <taxon>Anguilla</taxon>
    </lineage>
</organism>
<protein>
    <submittedName>
        <fullName evidence="1">Uncharacterized protein</fullName>
    </submittedName>
</protein>
<reference evidence="1" key="2">
    <citation type="journal article" date="2015" name="Fish Shellfish Immunol.">
        <title>Early steps in the European eel (Anguilla anguilla)-Vibrio vulnificus interaction in the gills: Role of the RtxA13 toxin.</title>
        <authorList>
            <person name="Callol A."/>
            <person name="Pajuelo D."/>
            <person name="Ebbesson L."/>
            <person name="Teles M."/>
            <person name="MacKenzie S."/>
            <person name="Amaro C."/>
        </authorList>
    </citation>
    <scope>NUCLEOTIDE SEQUENCE</scope>
</reference>
<dbReference type="AlphaFoldDB" id="A0A0E9S3C2"/>
<sequence length="35" mass="4022">MFIFSNPAVSTVNTLVDTRYSESQTQVHQQLKHLT</sequence>
<accession>A0A0E9S3C2</accession>
<reference evidence="1" key="1">
    <citation type="submission" date="2014-11" db="EMBL/GenBank/DDBJ databases">
        <authorList>
            <person name="Amaro Gonzalez C."/>
        </authorList>
    </citation>
    <scope>NUCLEOTIDE SEQUENCE</scope>
</reference>
<proteinExistence type="predicted"/>
<evidence type="ECO:0000313" key="1">
    <source>
        <dbReference type="EMBL" id="JAH35717.1"/>
    </source>
</evidence>
<dbReference type="EMBL" id="GBXM01072860">
    <property type="protein sequence ID" value="JAH35717.1"/>
    <property type="molecule type" value="Transcribed_RNA"/>
</dbReference>
<name>A0A0E9S3C2_ANGAN</name>